<evidence type="ECO:0000256" key="2">
    <source>
        <dbReference type="ARBA" id="ARBA00004141"/>
    </source>
</evidence>
<dbReference type="PANTHER" id="PTHR12385">
    <property type="entry name" value="CHOLINE TRANSPORTER-LIKE (SLC FAMILY 44)"/>
    <property type="match status" value="1"/>
</dbReference>
<dbReference type="EMBL" id="MTSL01000174">
    <property type="protein sequence ID" value="PJF17465.1"/>
    <property type="molecule type" value="Genomic_DNA"/>
</dbReference>
<reference evidence="10 11" key="1">
    <citation type="submission" date="2016-10" db="EMBL/GenBank/DDBJ databases">
        <title>The genome of Paramicrosporidium saccamoebae is the missing link in understanding Cryptomycota and Microsporidia evolution.</title>
        <authorList>
            <person name="Quandt C.A."/>
            <person name="Beaudet D."/>
            <person name="Corsaro D."/>
            <person name="Michel R."/>
            <person name="Corradi N."/>
            <person name="James T."/>
        </authorList>
    </citation>
    <scope>NUCLEOTIDE SEQUENCE [LARGE SCALE GENOMIC DNA]</scope>
    <source>
        <strain evidence="10 11">KSL3</strain>
    </source>
</reference>
<evidence type="ECO:0000256" key="5">
    <source>
        <dbReference type="ARBA" id="ARBA00022692"/>
    </source>
</evidence>
<evidence type="ECO:0000313" key="10">
    <source>
        <dbReference type="EMBL" id="PJF17465.1"/>
    </source>
</evidence>
<comment type="subcellular location">
    <subcellularLocation>
        <location evidence="8">Cell membrane</location>
        <topology evidence="8">Multi-pass membrane protein</topology>
    </subcellularLocation>
    <subcellularLocation>
        <location evidence="2">Membrane</location>
        <topology evidence="2">Multi-pass membrane protein</topology>
    </subcellularLocation>
</comment>
<evidence type="ECO:0000256" key="9">
    <source>
        <dbReference type="SAM" id="MobiDB-lite"/>
    </source>
</evidence>
<evidence type="ECO:0000256" key="1">
    <source>
        <dbReference type="ARBA" id="ARBA00002957"/>
    </source>
</evidence>
<feature type="transmembrane region" description="Helical" evidence="8">
    <location>
        <begin position="363"/>
        <end position="386"/>
    </location>
</feature>
<feature type="transmembrane region" description="Helical" evidence="8">
    <location>
        <begin position="308"/>
        <end position="329"/>
    </location>
</feature>
<accession>A0A2H9TIC3</accession>
<protein>
    <recommendedName>
        <fullName evidence="4 8">Protein PNS1</fullName>
    </recommendedName>
</protein>
<feature type="region of interest" description="Disordered" evidence="9">
    <location>
        <begin position="1"/>
        <end position="22"/>
    </location>
</feature>
<comment type="function">
    <text evidence="1 8">Probably involved in transport through the plasma membrane.</text>
</comment>
<proteinExistence type="inferred from homology"/>
<keyword evidence="5 8" id="KW-0812">Transmembrane</keyword>
<evidence type="ECO:0000256" key="3">
    <source>
        <dbReference type="ARBA" id="ARBA00007168"/>
    </source>
</evidence>
<dbReference type="GO" id="GO:0022857">
    <property type="term" value="F:transmembrane transporter activity"/>
    <property type="evidence" value="ECO:0007669"/>
    <property type="project" value="UniProtKB-UniRule"/>
</dbReference>
<feature type="transmembrane region" description="Helical" evidence="8">
    <location>
        <begin position="111"/>
        <end position="130"/>
    </location>
</feature>
<gene>
    <name evidence="10" type="ORF">PSACC_02715</name>
</gene>
<organism evidence="10 11">
    <name type="scientific">Paramicrosporidium saccamoebae</name>
    <dbReference type="NCBI Taxonomy" id="1246581"/>
    <lineage>
        <taxon>Eukaryota</taxon>
        <taxon>Fungi</taxon>
        <taxon>Fungi incertae sedis</taxon>
        <taxon>Cryptomycota</taxon>
        <taxon>Cryptomycota incertae sedis</taxon>
        <taxon>Paramicrosporidium</taxon>
    </lineage>
</organism>
<evidence type="ECO:0000256" key="8">
    <source>
        <dbReference type="RuleBase" id="RU368066"/>
    </source>
</evidence>
<keyword evidence="11" id="KW-1185">Reference proteome</keyword>
<name>A0A2H9TIC3_9FUNG</name>
<dbReference type="PANTHER" id="PTHR12385:SF4">
    <property type="entry name" value="PROTEIN PNS1"/>
    <property type="match status" value="1"/>
</dbReference>
<evidence type="ECO:0000256" key="4">
    <source>
        <dbReference type="ARBA" id="ARBA00015388"/>
    </source>
</evidence>
<feature type="transmembrane region" description="Helical" evidence="8">
    <location>
        <begin position="398"/>
        <end position="417"/>
    </location>
</feature>
<comment type="similarity">
    <text evidence="3 8">Belongs to the CTL (choline transporter-like) family.</text>
</comment>
<dbReference type="OrthoDB" id="44736at2759"/>
<sequence length="458" mass="49897">MNGAASPSERFVPPLDKKQTGNKHDNMFPIPQWRDLWAAVLFYAHFIGFIAVSVYAFIQVRNVPITEKPGGIEIDGNMLRYFLISFASAAATAVGLTVLTLGFMKSAPETMLHTAFIMNCVLSVGIAVWAFVAGAILPGVILSIMAVITIVFYFAFRNRIPFSAILLQTVLDCLKAYPSMLLVTSSSVVISVIYMAYFASTFGALGVLHDRTKDPYAQAMMIYSAFSLFWTSQVLTNTAQTSIAGVYATYYFLHGTGQAIINPVASSLRRATTYSFGSICFGSLIVAIIQTIRFLLQMATNRDSIAGAVVDCILGLLQGLVEYFNYFAYTQIAIYGKPYIQAAKDTWNLVKSRGVDAIVNDDLIGTCLGISSFTIGIASGLVVYIISTLIYAKPWDESLVIAVVFGLLSIIIPAVAFEVIGAGATTTFVCLAEDPEALQRSKPHLYNAIMEKYSMITF</sequence>
<feature type="transmembrane region" description="Helical" evidence="8">
    <location>
        <begin position="177"/>
        <end position="197"/>
    </location>
</feature>
<dbReference type="Proteomes" id="UP000240830">
    <property type="component" value="Unassembled WGS sequence"/>
</dbReference>
<feature type="transmembrane region" description="Helical" evidence="8">
    <location>
        <begin position="273"/>
        <end position="296"/>
    </location>
</feature>
<dbReference type="GO" id="GO:0005886">
    <property type="term" value="C:plasma membrane"/>
    <property type="evidence" value="ECO:0007669"/>
    <property type="project" value="UniProtKB-SubCell"/>
</dbReference>
<feature type="transmembrane region" description="Helical" evidence="8">
    <location>
        <begin position="78"/>
        <end position="99"/>
    </location>
</feature>
<evidence type="ECO:0000256" key="6">
    <source>
        <dbReference type="ARBA" id="ARBA00022989"/>
    </source>
</evidence>
<keyword evidence="7 8" id="KW-0472">Membrane</keyword>
<dbReference type="InterPro" id="IPR007603">
    <property type="entry name" value="Choline_transptr-like"/>
</dbReference>
<feature type="transmembrane region" description="Helical" evidence="8">
    <location>
        <begin position="217"/>
        <end position="236"/>
    </location>
</feature>
<feature type="transmembrane region" description="Helical" evidence="8">
    <location>
        <begin position="36"/>
        <end position="58"/>
    </location>
</feature>
<feature type="transmembrane region" description="Helical" evidence="8">
    <location>
        <begin position="136"/>
        <end position="156"/>
    </location>
</feature>
<dbReference type="AlphaFoldDB" id="A0A2H9TIC3"/>
<dbReference type="Pfam" id="PF04515">
    <property type="entry name" value="Choline_transpo"/>
    <property type="match status" value="1"/>
</dbReference>
<keyword evidence="6 8" id="KW-1133">Transmembrane helix</keyword>
<comment type="caution">
    <text evidence="10">The sequence shown here is derived from an EMBL/GenBank/DDBJ whole genome shotgun (WGS) entry which is preliminary data.</text>
</comment>
<feature type="transmembrane region" description="Helical" evidence="8">
    <location>
        <begin position="243"/>
        <end position="261"/>
    </location>
</feature>
<evidence type="ECO:0000313" key="11">
    <source>
        <dbReference type="Proteomes" id="UP000240830"/>
    </source>
</evidence>
<evidence type="ECO:0000256" key="7">
    <source>
        <dbReference type="ARBA" id="ARBA00023136"/>
    </source>
</evidence>